<dbReference type="InterPro" id="IPR011006">
    <property type="entry name" value="CheY-like_superfamily"/>
</dbReference>
<dbReference type="RefSeq" id="WP_243538226.1">
    <property type="nucleotide sequence ID" value="NZ_CP093442.1"/>
</dbReference>
<organism evidence="2 3">
    <name type="scientific">Bdellovibrio reynosensis</name>
    <dbReference type="NCBI Taxonomy" id="2835041"/>
    <lineage>
        <taxon>Bacteria</taxon>
        <taxon>Pseudomonadati</taxon>
        <taxon>Bdellovibrionota</taxon>
        <taxon>Bdellovibrionia</taxon>
        <taxon>Bdellovibrionales</taxon>
        <taxon>Pseudobdellovibrionaceae</taxon>
        <taxon>Bdellovibrio</taxon>
    </lineage>
</organism>
<proteinExistence type="predicted"/>
<evidence type="ECO:0000313" key="2">
    <source>
        <dbReference type="EMBL" id="UOF01656.1"/>
    </source>
</evidence>
<evidence type="ECO:0000313" key="3">
    <source>
        <dbReference type="Proteomes" id="UP000830116"/>
    </source>
</evidence>
<dbReference type="SUPFAM" id="SSF52172">
    <property type="entry name" value="CheY-like"/>
    <property type="match status" value="1"/>
</dbReference>
<reference evidence="2" key="1">
    <citation type="submission" date="2022-03" db="EMBL/GenBank/DDBJ databases">
        <title>Genome Identification and Characterization of new species Bdellovibrio reynosense LBG001 sp. nov. from a Mexico soil sample.</title>
        <authorList>
            <person name="Camilli A."/>
            <person name="Ajao Y."/>
            <person name="Guo X."/>
        </authorList>
    </citation>
    <scope>NUCLEOTIDE SEQUENCE</scope>
    <source>
        <strain evidence="2">LBG001</strain>
    </source>
</reference>
<evidence type="ECO:0000256" key="1">
    <source>
        <dbReference type="SAM" id="MobiDB-lite"/>
    </source>
</evidence>
<keyword evidence="3" id="KW-1185">Reference proteome</keyword>
<accession>A0ABY4C9J7</accession>
<feature type="region of interest" description="Disordered" evidence="1">
    <location>
        <begin position="136"/>
        <end position="159"/>
    </location>
</feature>
<dbReference type="EMBL" id="CP093442">
    <property type="protein sequence ID" value="UOF01656.1"/>
    <property type="molecule type" value="Genomic_DNA"/>
</dbReference>
<sequence length="371" mass="40488">MNKILLVYEDYADLMSVEAALKRVGFDVIGLTSEYAMSDQMLAFNPDLVVGSGKAGKVSSLGVGKRLKENARWHGKSVLIFPANFKPGPQDLLRIRADMILEAPVPPLRLVQVIGRILGHDEAVLLERLNKAMHVESPHKPGGVGGSAAAGAHGGKPTPEGEAIYVKGTVEEKAVAAEEEFLAPAEERQGKDQEFLLSNEEDKEKAKFKFGDRMAEAQKEDASNDMAEAFPDVDLKALEQELLGGGTPEVERVEVVSEVSESTEPVETLKVEGTVPSDATAEVSGEVAPASEEQQLQAKASEELLKAEQTLKERVSKYSQMVAGVNLPPQSTITRVEARRRQKGLEGDWDSQNLKDQDELRREFTKALFKK</sequence>
<protein>
    <submittedName>
        <fullName evidence="2">Uncharacterized protein</fullName>
    </submittedName>
</protein>
<gene>
    <name evidence="2" type="ORF">MNR06_01650</name>
</gene>
<feature type="compositionally biased region" description="Gly residues" evidence="1">
    <location>
        <begin position="142"/>
        <end position="154"/>
    </location>
</feature>
<name>A0ABY4C9J7_9BACT</name>
<dbReference type="Proteomes" id="UP000830116">
    <property type="component" value="Chromosome"/>
</dbReference>